<dbReference type="PIRSF" id="PIRSF006603">
    <property type="entry name" value="DinF"/>
    <property type="match status" value="1"/>
</dbReference>
<feature type="transmembrane region" description="Helical" evidence="10">
    <location>
        <begin position="422"/>
        <end position="444"/>
    </location>
</feature>
<dbReference type="OrthoDB" id="9780160at2"/>
<dbReference type="NCBIfam" id="TIGR00797">
    <property type="entry name" value="matE"/>
    <property type="match status" value="1"/>
</dbReference>
<dbReference type="PANTHER" id="PTHR43298">
    <property type="entry name" value="MULTIDRUG RESISTANCE PROTEIN NORM-RELATED"/>
    <property type="match status" value="1"/>
</dbReference>
<dbReference type="Proteomes" id="UP000294689">
    <property type="component" value="Unassembled WGS sequence"/>
</dbReference>
<keyword evidence="5 10" id="KW-0812">Transmembrane</keyword>
<evidence type="ECO:0000256" key="7">
    <source>
        <dbReference type="ARBA" id="ARBA00023065"/>
    </source>
</evidence>
<feature type="transmembrane region" description="Helical" evidence="10">
    <location>
        <begin position="53"/>
        <end position="74"/>
    </location>
</feature>
<proteinExistence type="predicted"/>
<dbReference type="PANTHER" id="PTHR43298:SF2">
    <property type="entry name" value="FMN_FAD EXPORTER YEEO-RELATED"/>
    <property type="match status" value="1"/>
</dbReference>
<feature type="transmembrane region" description="Helical" evidence="10">
    <location>
        <begin position="94"/>
        <end position="118"/>
    </location>
</feature>
<comment type="subcellular location">
    <subcellularLocation>
        <location evidence="1">Cell membrane</location>
        <topology evidence="1">Multi-pass membrane protein</topology>
    </subcellularLocation>
</comment>
<dbReference type="EMBL" id="SOBW01000009">
    <property type="protein sequence ID" value="TDU34370.1"/>
    <property type="molecule type" value="Genomic_DNA"/>
</dbReference>
<feature type="transmembrane region" description="Helical" evidence="10">
    <location>
        <begin position="277"/>
        <end position="298"/>
    </location>
</feature>
<keyword evidence="7" id="KW-0406">Ion transport</keyword>
<protein>
    <recommendedName>
        <fullName evidence="9">Multidrug-efflux transporter</fullName>
    </recommendedName>
</protein>
<dbReference type="GO" id="GO:0015297">
    <property type="term" value="F:antiporter activity"/>
    <property type="evidence" value="ECO:0007669"/>
    <property type="project" value="UniProtKB-KW"/>
</dbReference>
<dbReference type="InterPro" id="IPR050222">
    <property type="entry name" value="MATE_MdtK"/>
</dbReference>
<dbReference type="InterPro" id="IPR002528">
    <property type="entry name" value="MATE_fam"/>
</dbReference>
<feature type="transmembrane region" description="Helical" evidence="10">
    <location>
        <begin position="319"/>
        <end position="341"/>
    </location>
</feature>
<evidence type="ECO:0000256" key="5">
    <source>
        <dbReference type="ARBA" id="ARBA00022692"/>
    </source>
</evidence>
<organism evidence="11 12">
    <name type="scientific">Gelidibacter sediminis</name>
    <dbReference type="NCBI Taxonomy" id="1608710"/>
    <lineage>
        <taxon>Bacteria</taxon>
        <taxon>Pseudomonadati</taxon>
        <taxon>Bacteroidota</taxon>
        <taxon>Flavobacteriia</taxon>
        <taxon>Flavobacteriales</taxon>
        <taxon>Flavobacteriaceae</taxon>
        <taxon>Gelidibacter</taxon>
    </lineage>
</organism>
<name>A0A4R7PLF4_9FLAO</name>
<evidence type="ECO:0000256" key="2">
    <source>
        <dbReference type="ARBA" id="ARBA00022448"/>
    </source>
</evidence>
<evidence type="ECO:0000256" key="1">
    <source>
        <dbReference type="ARBA" id="ARBA00004651"/>
    </source>
</evidence>
<feature type="transmembrane region" description="Helical" evidence="10">
    <location>
        <begin position="396"/>
        <end position="416"/>
    </location>
</feature>
<evidence type="ECO:0000313" key="11">
    <source>
        <dbReference type="EMBL" id="TDU34370.1"/>
    </source>
</evidence>
<feature type="transmembrane region" description="Helical" evidence="10">
    <location>
        <begin position="191"/>
        <end position="213"/>
    </location>
</feature>
<keyword evidence="12" id="KW-1185">Reference proteome</keyword>
<evidence type="ECO:0000256" key="4">
    <source>
        <dbReference type="ARBA" id="ARBA00022475"/>
    </source>
</evidence>
<dbReference type="AlphaFoldDB" id="A0A4R7PLF4"/>
<keyword evidence="6 10" id="KW-1133">Transmembrane helix</keyword>
<evidence type="ECO:0000313" key="12">
    <source>
        <dbReference type="Proteomes" id="UP000294689"/>
    </source>
</evidence>
<dbReference type="GO" id="GO:0042910">
    <property type="term" value="F:xenobiotic transmembrane transporter activity"/>
    <property type="evidence" value="ECO:0007669"/>
    <property type="project" value="InterPro"/>
</dbReference>
<feature type="transmembrane region" description="Helical" evidence="10">
    <location>
        <begin position="12"/>
        <end position="33"/>
    </location>
</feature>
<dbReference type="RefSeq" id="WP_133758708.1">
    <property type="nucleotide sequence ID" value="NZ_SOBW01000009.1"/>
</dbReference>
<feature type="transmembrane region" description="Helical" evidence="10">
    <location>
        <begin position="124"/>
        <end position="148"/>
    </location>
</feature>
<keyword evidence="3" id="KW-0050">Antiport</keyword>
<feature type="transmembrane region" description="Helical" evidence="10">
    <location>
        <begin position="242"/>
        <end position="265"/>
    </location>
</feature>
<keyword evidence="2" id="KW-0813">Transport</keyword>
<dbReference type="CDD" id="cd13131">
    <property type="entry name" value="MATE_NorM_like"/>
    <property type="match status" value="1"/>
</dbReference>
<sequence>MVLSQYTKEFKYNLNLAAPVMLGMLGHTFVSLVDNIMVGQLGATELAAVSLGNSFVFIAMSLGIGFSTAITPLVAEADTEKNFKKGKSAFKHGLFLCTVLGIFLFLMLLLAKPLMYIMDQPEEVVALAIPYLDLVGFSLIPLIIYQAFKQFSDGLSLTKYPMYATILANIINVVLNYLLIFGKFGFPEMGLVGAALGTLISRVIMVFFLWWLLRAREKAKAYVTNIKIFVLESKMLKTIISIGFPSAMQMFFEVAIFTAAIWLSGTLGQNPQAANQIALNLSSMTFMVATGLSVAAMIRVGNQKGLQNFTELRRIAMSIFFLGIILAVISALLFAGLHKVLPTIYVNLDDPINAVDTREVVAIASTLLLAAAIFQISDSLQVVALGALRGLQDVKIPTLITFVSYWGIGFPVSYYFGKEEMLGSLGIWLGLIAGLTSAAILLYFRFDYLTKKLIKFETTDVSQLDKQ</sequence>
<keyword evidence="4" id="KW-1003">Cell membrane</keyword>
<feature type="transmembrane region" description="Helical" evidence="10">
    <location>
        <begin position="160"/>
        <end position="179"/>
    </location>
</feature>
<evidence type="ECO:0000256" key="3">
    <source>
        <dbReference type="ARBA" id="ARBA00022449"/>
    </source>
</evidence>
<gene>
    <name evidence="11" type="ORF">BXY82_2688</name>
</gene>
<dbReference type="GO" id="GO:0006811">
    <property type="term" value="P:monoatomic ion transport"/>
    <property type="evidence" value="ECO:0007669"/>
    <property type="project" value="UniProtKB-KW"/>
</dbReference>
<evidence type="ECO:0000256" key="10">
    <source>
        <dbReference type="SAM" id="Phobius"/>
    </source>
</evidence>
<accession>A0A4R7PLF4</accession>
<evidence type="ECO:0000256" key="6">
    <source>
        <dbReference type="ARBA" id="ARBA00022989"/>
    </source>
</evidence>
<dbReference type="Pfam" id="PF01554">
    <property type="entry name" value="MatE"/>
    <property type="match status" value="2"/>
</dbReference>
<reference evidence="11 12" key="1">
    <citation type="submission" date="2019-03" db="EMBL/GenBank/DDBJ databases">
        <title>Genomic Encyclopedia of Archaeal and Bacterial Type Strains, Phase II (KMG-II): from individual species to whole genera.</title>
        <authorList>
            <person name="Goeker M."/>
        </authorList>
    </citation>
    <scope>NUCLEOTIDE SEQUENCE [LARGE SCALE GENOMIC DNA]</scope>
    <source>
        <strain evidence="11 12">DSM 28135</strain>
    </source>
</reference>
<dbReference type="GO" id="GO:0005886">
    <property type="term" value="C:plasma membrane"/>
    <property type="evidence" value="ECO:0007669"/>
    <property type="project" value="UniProtKB-SubCell"/>
</dbReference>
<evidence type="ECO:0000256" key="8">
    <source>
        <dbReference type="ARBA" id="ARBA00023136"/>
    </source>
</evidence>
<evidence type="ECO:0000256" key="9">
    <source>
        <dbReference type="ARBA" id="ARBA00031636"/>
    </source>
</evidence>
<keyword evidence="8 10" id="KW-0472">Membrane</keyword>
<feature type="transmembrane region" description="Helical" evidence="10">
    <location>
        <begin position="361"/>
        <end position="384"/>
    </location>
</feature>
<comment type="caution">
    <text evidence="11">The sequence shown here is derived from an EMBL/GenBank/DDBJ whole genome shotgun (WGS) entry which is preliminary data.</text>
</comment>
<dbReference type="InterPro" id="IPR048279">
    <property type="entry name" value="MdtK-like"/>
</dbReference>